<dbReference type="PANTHER" id="PTHR45527">
    <property type="entry name" value="NONRIBOSOMAL PEPTIDE SYNTHETASE"/>
    <property type="match status" value="1"/>
</dbReference>
<dbReference type="PROSITE" id="PS50075">
    <property type="entry name" value="CARRIER"/>
    <property type="match status" value="1"/>
</dbReference>
<accession>A0A814R254</accession>
<comment type="caution">
    <text evidence="4">The sequence shown here is derived from an EMBL/GenBank/DDBJ whole genome shotgun (WGS) entry which is preliminary data.</text>
</comment>
<evidence type="ECO:0000313" key="7">
    <source>
        <dbReference type="Proteomes" id="UP000663889"/>
    </source>
</evidence>
<dbReference type="GO" id="GO:0003824">
    <property type="term" value="F:catalytic activity"/>
    <property type="evidence" value="ECO:0007669"/>
    <property type="project" value="InterPro"/>
</dbReference>
<evidence type="ECO:0000313" key="4">
    <source>
        <dbReference type="EMBL" id="CAF1127292.1"/>
    </source>
</evidence>
<dbReference type="EMBL" id="CAJOAX010000781">
    <property type="protein sequence ID" value="CAF3649323.1"/>
    <property type="molecule type" value="Genomic_DNA"/>
</dbReference>
<dbReference type="EMBL" id="CAJNOU010000979">
    <property type="protein sequence ID" value="CAF1127292.1"/>
    <property type="molecule type" value="Genomic_DNA"/>
</dbReference>
<dbReference type="Gene3D" id="3.40.50.12780">
    <property type="entry name" value="N-terminal domain of ligase-like"/>
    <property type="match status" value="1"/>
</dbReference>
<dbReference type="SUPFAM" id="SSF56801">
    <property type="entry name" value="Acetyl-CoA synthetase-like"/>
    <property type="match status" value="1"/>
</dbReference>
<gene>
    <name evidence="5" type="ORF">FNK824_LOCUS4816</name>
    <name evidence="6" type="ORF">OTI717_LOCUS9277</name>
    <name evidence="4" type="ORF">SEV965_LOCUS17225</name>
</gene>
<dbReference type="InterPro" id="IPR001242">
    <property type="entry name" value="Condensation_dom"/>
</dbReference>
<keyword evidence="1" id="KW-0596">Phosphopantetheine</keyword>
<protein>
    <recommendedName>
        <fullName evidence="3">Carrier domain-containing protein</fullName>
    </recommendedName>
</protein>
<dbReference type="Gene3D" id="1.10.1200.10">
    <property type="entry name" value="ACP-like"/>
    <property type="match status" value="1"/>
</dbReference>
<dbReference type="Gene3D" id="3.30.559.10">
    <property type="entry name" value="Chloramphenicol acetyltransferase-like domain"/>
    <property type="match status" value="1"/>
</dbReference>
<evidence type="ECO:0000256" key="1">
    <source>
        <dbReference type="ARBA" id="ARBA00022450"/>
    </source>
</evidence>
<dbReference type="Gene3D" id="3.30.300.30">
    <property type="match status" value="1"/>
</dbReference>
<dbReference type="Pfam" id="PF00550">
    <property type="entry name" value="PP-binding"/>
    <property type="match status" value="1"/>
</dbReference>
<reference evidence="4" key="1">
    <citation type="submission" date="2021-02" db="EMBL/GenBank/DDBJ databases">
        <authorList>
            <person name="Nowell W R."/>
        </authorList>
    </citation>
    <scope>NUCLEOTIDE SEQUENCE</scope>
</reference>
<feature type="domain" description="Carrier" evidence="3">
    <location>
        <begin position="473"/>
        <end position="551"/>
    </location>
</feature>
<dbReference type="InterPro" id="IPR009081">
    <property type="entry name" value="PP-bd_ACP"/>
</dbReference>
<dbReference type="InterPro" id="IPR000873">
    <property type="entry name" value="AMP-dep_synth/lig_dom"/>
</dbReference>
<dbReference type="InterPro" id="IPR045851">
    <property type="entry name" value="AMP-bd_C_sf"/>
</dbReference>
<dbReference type="Pfam" id="PF00668">
    <property type="entry name" value="Condensation"/>
    <property type="match status" value="1"/>
</dbReference>
<evidence type="ECO:0000256" key="2">
    <source>
        <dbReference type="ARBA" id="ARBA00022553"/>
    </source>
</evidence>
<dbReference type="InterPro" id="IPR025110">
    <property type="entry name" value="AMP-bd_C"/>
</dbReference>
<dbReference type="Pfam" id="PF00501">
    <property type="entry name" value="AMP-binding"/>
    <property type="match status" value="1"/>
</dbReference>
<dbReference type="GO" id="GO:0043041">
    <property type="term" value="P:amino acid activation for nonribosomal peptide biosynthetic process"/>
    <property type="evidence" value="ECO:0007669"/>
    <property type="project" value="TreeGrafter"/>
</dbReference>
<dbReference type="InterPro" id="IPR042099">
    <property type="entry name" value="ANL_N_sf"/>
</dbReference>
<dbReference type="InterPro" id="IPR020845">
    <property type="entry name" value="AMP-binding_CS"/>
</dbReference>
<dbReference type="EMBL" id="CAJOBE010000363">
    <property type="protein sequence ID" value="CAF3628982.1"/>
    <property type="molecule type" value="Genomic_DNA"/>
</dbReference>
<dbReference type="InterPro" id="IPR023213">
    <property type="entry name" value="CAT-like_dom_sf"/>
</dbReference>
<dbReference type="GO" id="GO:0044550">
    <property type="term" value="P:secondary metabolite biosynthetic process"/>
    <property type="evidence" value="ECO:0007669"/>
    <property type="project" value="TreeGrafter"/>
</dbReference>
<dbReference type="GO" id="GO:0005737">
    <property type="term" value="C:cytoplasm"/>
    <property type="evidence" value="ECO:0007669"/>
    <property type="project" value="TreeGrafter"/>
</dbReference>
<dbReference type="Proteomes" id="UP000663874">
    <property type="component" value="Unassembled WGS sequence"/>
</dbReference>
<dbReference type="InterPro" id="IPR036736">
    <property type="entry name" value="ACP-like_sf"/>
</dbReference>
<dbReference type="GO" id="GO:0031177">
    <property type="term" value="F:phosphopantetheine binding"/>
    <property type="evidence" value="ECO:0007669"/>
    <property type="project" value="TreeGrafter"/>
</dbReference>
<dbReference type="SUPFAM" id="SSF47336">
    <property type="entry name" value="ACP-like"/>
    <property type="match status" value="1"/>
</dbReference>
<dbReference type="Proteomes" id="UP000663889">
    <property type="component" value="Unassembled WGS sequence"/>
</dbReference>
<evidence type="ECO:0000259" key="3">
    <source>
        <dbReference type="PROSITE" id="PS50075"/>
    </source>
</evidence>
<name>A0A814R254_9BILA</name>
<proteinExistence type="predicted"/>
<dbReference type="PANTHER" id="PTHR45527:SF1">
    <property type="entry name" value="FATTY ACID SYNTHASE"/>
    <property type="match status" value="1"/>
</dbReference>
<dbReference type="Gene3D" id="3.30.559.30">
    <property type="entry name" value="Nonribosomal peptide synthetase, condensation domain"/>
    <property type="match status" value="1"/>
</dbReference>
<dbReference type="SUPFAM" id="SSF52777">
    <property type="entry name" value="CoA-dependent acyltransferases"/>
    <property type="match status" value="2"/>
</dbReference>
<dbReference type="Proteomes" id="UP000663823">
    <property type="component" value="Unassembled WGS sequence"/>
</dbReference>
<keyword evidence="2" id="KW-0597">Phosphoprotein</keyword>
<dbReference type="Pfam" id="PF13193">
    <property type="entry name" value="AMP-binding_C"/>
    <property type="match status" value="1"/>
</dbReference>
<dbReference type="AlphaFoldDB" id="A0A814R254"/>
<sequence length="1061" mass="121558">MDKKENIIFQCVERSIEMPIGICGILMAGGAYCPLNPDEYRGRLETLIVQIPGHLVLVQASTRDKFTSSTIPIVDLSKIILDTSDIDFNRLNQIHIDANTSSIIIGSSGSTGIPKIIVHTHSSFDSLKYSLGNIGLLNKHDIVLQIACCSWIIHVYEILNWLLFGATIVLLKPNGHMIVSYIMSTIHRHQVTTIIAGPITIRMLAAYLNDQLPRNALGSLRTLCTIGESPQPKHLAKLAKYLPREHRITCLYDTTECLIVTAFNVFNPQHLSDSEIVPLGSPLPTVKFIVLDDETHQPIKRVGQVGEIHIGGPMLFKMYINDPLGTEKIFVRYNNDLLMKTHDLATLDEHGQYIYVGRRDFQIQIHDQHIRADIIESCLMGFSASIQNCIVIKIDHNKQSFLIAYLASSSTHNMIDVSQIKAYCQEHLSANMIPNKFVILDQLPLNINGKIDRKKLPPAEFDSNLFDIETTTMNLSILEDQIESIWCETIRHMDHCSSTTNFHSIGGDSLQFIQIFNRYQTEFSSSHTLDISLFLNQPTLSDHARLLTCQSKKTIQDRYMWSTLNLQEGIASFAQERIALDEYIRFGENTAIYNELIAFRVVTNSFSLVRLYRAIQSVLEKHQVLRTSVFLNSDDGIFIQRILDSHETFHFSPIQTFENDDDLHSMIYQIGINPNLFDVSNGRVFHCQVLRRKTMNTCSTNEELLNIDDVLVIVFHHIAYDQSSQQIFLDDLSIVYDINRSLPIEKDAFNYIDYSVYEREIDMTSSREFWKSQLLEYDVNKHFTIPIDRYRSSYDKRSILTSVAELSFGDLSCSFLDYASAHQMTPFQLGLAIFYAFLFKLTNGQNDLCISSVNANRYRDELHELIGMFVATIPYRIQFKSDISFENLAKQVKEQCLSIFEHSHYPLQHILTDSYQQYSNINFLEIAFDFITLSRNTNRLLFDKAELESVSIPLKNTLAKFDFMFTFVLDPSIQPNTISLSLTCSNDLFDQITVEKLVRRFEFLFIQLFASKSIDQTDLMKTSIAKLSIILPEETEEIQRTIFHRLPSIIQTGMIDDELFC</sequence>
<evidence type="ECO:0000313" key="5">
    <source>
        <dbReference type="EMBL" id="CAF3628982.1"/>
    </source>
</evidence>
<evidence type="ECO:0000313" key="6">
    <source>
        <dbReference type="EMBL" id="CAF3649323.1"/>
    </source>
</evidence>
<dbReference type="PROSITE" id="PS00455">
    <property type="entry name" value="AMP_BINDING"/>
    <property type="match status" value="1"/>
</dbReference>
<organism evidence="4 7">
    <name type="scientific">Rotaria sordida</name>
    <dbReference type="NCBI Taxonomy" id="392033"/>
    <lineage>
        <taxon>Eukaryota</taxon>
        <taxon>Metazoa</taxon>
        <taxon>Spiralia</taxon>
        <taxon>Gnathifera</taxon>
        <taxon>Rotifera</taxon>
        <taxon>Eurotatoria</taxon>
        <taxon>Bdelloidea</taxon>
        <taxon>Philodinida</taxon>
        <taxon>Philodinidae</taxon>
        <taxon>Rotaria</taxon>
    </lineage>
</organism>